<dbReference type="Pfam" id="PF13540">
    <property type="entry name" value="RCC1_2"/>
    <property type="match status" value="2"/>
</dbReference>
<dbReference type="PANTHER" id="PTHR22870:SF466">
    <property type="entry name" value="ANKYRIN REPEAT-CONTAINING PROTEIN"/>
    <property type="match status" value="1"/>
</dbReference>
<evidence type="ECO:0000256" key="1">
    <source>
        <dbReference type="ARBA" id="ARBA00022737"/>
    </source>
</evidence>
<protein>
    <recommendedName>
        <fullName evidence="3">RCC1-like domain-containing protein</fullName>
    </recommendedName>
</protein>
<feature type="repeat" description="RCC1" evidence="2">
    <location>
        <begin position="917"/>
        <end position="968"/>
    </location>
</feature>
<dbReference type="InterPro" id="IPR051210">
    <property type="entry name" value="Ub_ligase/GEF_domain"/>
</dbReference>
<dbReference type="PROSITE" id="PS50012">
    <property type="entry name" value="RCC1_3"/>
    <property type="match status" value="5"/>
</dbReference>
<dbReference type="InterPro" id="IPR009091">
    <property type="entry name" value="RCC1/BLIP-II"/>
</dbReference>
<dbReference type="Pfam" id="PF25390">
    <property type="entry name" value="WD40_RLD"/>
    <property type="match status" value="1"/>
</dbReference>
<dbReference type="EMBL" id="JBBCAQ010000006">
    <property type="protein sequence ID" value="KAK7603551.1"/>
    <property type="molecule type" value="Genomic_DNA"/>
</dbReference>
<evidence type="ECO:0000313" key="5">
    <source>
        <dbReference type="Proteomes" id="UP001367676"/>
    </source>
</evidence>
<keyword evidence="1" id="KW-0677">Repeat</keyword>
<dbReference type="InterPro" id="IPR036322">
    <property type="entry name" value="WD40_repeat_dom_sf"/>
</dbReference>
<dbReference type="Gene3D" id="2.130.10.30">
    <property type="entry name" value="Regulator of chromosome condensation 1/beta-lactamase-inhibitor protein II"/>
    <property type="match status" value="2"/>
</dbReference>
<dbReference type="SUPFAM" id="SSF50978">
    <property type="entry name" value="WD40 repeat-like"/>
    <property type="match status" value="1"/>
</dbReference>
<dbReference type="PRINTS" id="PR00633">
    <property type="entry name" value="RCCNDNSATION"/>
</dbReference>
<dbReference type="InterPro" id="IPR000408">
    <property type="entry name" value="Reg_chr_condens"/>
</dbReference>
<dbReference type="PROSITE" id="PS00626">
    <property type="entry name" value="RCC1_2"/>
    <property type="match status" value="3"/>
</dbReference>
<feature type="domain" description="RCC1-like" evidence="3">
    <location>
        <begin position="797"/>
        <end position="1028"/>
    </location>
</feature>
<feature type="repeat" description="RCC1" evidence="2">
    <location>
        <begin position="969"/>
        <end position="1019"/>
    </location>
</feature>
<gene>
    <name evidence="4" type="ORF">V9T40_003550</name>
</gene>
<organism evidence="4 5">
    <name type="scientific">Parthenolecanium corni</name>
    <dbReference type="NCBI Taxonomy" id="536013"/>
    <lineage>
        <taxon>Eukaryota</taxon>
        <taxon>Metazoa</taxon>
        <taxon>Ecdysozoa</taxon>
        <taxon>Arthropoda</taxon>
        <taxon>Hexapoda</taxon>
        <taxon>Insecta</taxon>
        <taxon>Pterygota</taxon>
        <taxon>Neoptera</taxon>
        <taxon>Paraneoptera</taxon>
        <taxon>Hemiptera</taxon>
        <taxon>Sternorrhyncha</taxon>
        <taxon>Coccoidea</taxon>
        <taxon>Coccidae</taxon>
        <taxon>Parthenolecanium</taxon>
    </lineage>
</organism>
<accession>A0AAN9TSR6</accession>
<feature type="repeat" description="RCC1" evidence="2">
    <location>
        <begin position="1126"/>
        <end position="1193"/>
    </location>
</feature>
<evidence type="ECO:0000259" key="3">
    <source>
        <dbReference type="Pfam" id="PF25390"/>
    </source>
</evidence>
<reference evidence="4 5" key="1">
    <citation type="submission" date="2024-03" db="EMBL/GenBank/DDBJ databases">
        <title>Adaptation during the transition from Ophiocordyceps entomopathogen to insect associate is accompanied by gene loss and intensified selection.</title>
        <authorList>
            <person name="Ward C.M."/>
            <person name="Onetto C.A."/>
            <person name="Borneman A.R."/>
        </authorList>
    </citation>
    <scope>NUCLEOTIDE SEQUENCE [LARGE SCALE GENOMIC DNA]</scope>
    <source>
        <strain evidence="4">AWRI1</strain>
        <tissue evidence="4">Single Adult Female</tissue>
    </source>
</reference>
<dbReference type="PANTHER" id="PTHR22870">
    <property type="entry name" value="REGULATOR OF CHROMOSOME CONDENSATION"/>
    <property type="match status" value="1"/>
</dbReference>
<name>A0AAN9TSR6_9HEMI</name>
<keyword evidence="5" id="KW-1185">Reference proteome</keyword>
<comment type="caution">
    <text evidence="4">The sequence shown here is derived from an EMBL/GenBank/DDBJ whole genome shotgun (WGS) entry which is preliminary data.</text>
</comment>
<dbReference type="Proteomes" id="UP001367676">
    <property type="component" value="Unassembled WGS sequence"/>
</dbReference>
<dbReference type="SUPFAM" id="SSF50985">
    <property type="entry name" value="RCC1/BLIP-II"/>
    <property type="match status" value="2"/>
</dbReference>
<proteinExistence type="predicted"/>
<sequence>MNNVEPSTEILQITNPLVADSISQASLYSDSKYHILAIVLSNSDLILWKVTAENTKHVMKWIPWQNNPNSKIQAIAFQSATLESVSDQRITLMVITHDATIHLISVDEVITGENLTHTNVKCSLFRTSSISPFLPTALVWWNSSHRVHQNIAIIGGDSGQLIFYSLNQSRHLASLNTGTKTPIFSLSICSDFFRNFSYLIITNDLRQQWKLLLEKEVNGEHTILISFEQSEVKNEKSAETTKSQKSRLQEFKQISVETFTMLKQKLQDAKKVNAEKLKPGNNITEYSELEACDCYGDAFLSVQVYKNRRVLSGLFIPESVLMLFLQNKESNVLLNYKFQISPLVTTLLLTNSFVYVADIMETRHRILVFSSRISESKKSETMEYNPASFIQCFSFPEDEQILSLFLTNVKFSINEKALDAALPVNQENSSSSQSRSKIKQMQIEEDWSEACLVVTNKGVYVINLRNNPFNLALESFKTDISLIKKIPFIFNLHLSKIIEYVSDELVEKRNVKDAVDLCNNFRCYSGKMTLKLASFGFINELLEHTEYLLDQNDLDLPHVERIHLSNFIISCYAEKYLRNPSDAVLEQRFRKFLKENRYFDEEVNVYILGNYRLCSFLHFLCVWRGLYVDATVSLTNMIAQSQFDQYNILHKFNGFWELFSESSLVDAFVLSPRTVHLHIDYLREHLSELPPHILKRLYNFYNPTQSVLKPAMNRMLLISKEEYFDFYDFENDKWGCDANMFDWISNFLFLHLHLFKEHAYDKSVSRYVVQSLNSSISRFSETSTVPNESPKSMSSPVLSAGFAHAALVRDGSLVTWGQSTQGCLGTGPTLPQNCAPLLNSWFDDHRIRVKSVSCGRHHTLALTENGVYSWGSSKFGQLGVGHLGQSVHPRLVKTFSTNVIVSIAAGQYHSLAVDIDGKLWTWGWGVYGQLGHGDTEDQYYPKYVEKLKKKVITNACGGQAHSVVLTIKGKVFTFGCNAYGQLGTATNIKSSTPVKVFGLQENVVMIATNYFHNLALSYSNRLYTWGCSPQILKLQAHSLKRSKSMMHAEKNSNEAVVNLDRYNMDLISTSAVSSIVSTNAVAEPDLEVIEYGKHLTPTLVDTSHVEGNIMQVSCGLFHSALLTTEGQIYTWGRNTDGQLGNCKRQTLEVQIPTWVHITPTKYMPSNRDNAVAPNQPLWRVSCGKDFTLVAELEGRIFGWGNNNSGQLGSPPQEDFSIKKLLNGKLIVNKYAKRLIKLPNSGVNIVEIPTEISSIPKLQYLFAHNGNCPDRYLRMERNVSLPGLSYSQYSIETVDRLRSLDVSEKQLLHYYLECFHEYYNADFILRVAAKVGDFQAVAKICCLNYRFYEAFFYELKSLLSYVRETYFMSSFKDCHEASKNGVATEEAGNSVGDRRKEEENIAIVEDVIAEAVSILKYYCEMTLKFTSRKIKSFLKKSISTWIVWELPIKPLEEFFSHHLDTVAYHLAVFLFCNGHKAPNPSNEPEVSNSSHISNTLRENKMCSSSLSNQISNSLSSKTIKYPFMNNDETKASYRNLYQREVAVNLESTDAKYRLKPEEILSKLSVQFVLELCAVVVDSLSSKTPSEYEEFIRLMHEIVFAPSVLKSDDRSADEILSSVLNTLQRSQSSPKKFIQISYQELQGRTIEDKFIAFSCRHFFTSQKDFEKDVRTVTRELDSLRLLNTSELVNRLYSNSFFSTCCPNCLFRCIQGEINASNNTKI</sequence>
<feature type="repeat" description="RCC1" evidence="2">
    <location>
        <begin position="865"/>
        <end position="916"/>
    </location>
</feature>
<dbReference type="InterPro" id="IPR058923">
    <property type="entry name" value="RCC1-like_dom"/>
</dbReference>
<evidence type="ECO:0000256" key="2">
    <source>
        <dbReference type="PROSITE-ProRule" id="PRU00235"/>
    </source>
</evidence>
<evidence type="ECO:0000313" key="4">
    <source>
        <dbReference type="EMBL" id="KAK7603551.1"/>
    </source>
</evidence>
<feature type="repeat" description="RCC1" evidence="2">
    <location>
        <begin position="811"/>
        <end position="865"/>
    </location>
</feature>